<dbReference type="Gene3D" id="6.20.210.20">
    <property type="entry name" value="THAP domain"/>
    <property type="match status" value="1"/>
</dbReference>
<protein>
    <recommendedName>
        <fullName evidence="13">THAP-type domain-containing protein</fullName>
    </recommendedName>
</protein>
<dbReference type="AlphaFoldDB" id="A0A0K2UAU9"/>
<evidence type="ECO:0000256" key="11">
    <source>
        <dbReference type="ARBA" id="ARBA00023306"/>
    </source>
</evidence>
<evidence type="ECO:0000256" key="7">
    <source>
        <dbReference type="ARBA" id="ARBA00023054"/>
    </source>
</evidence>
<evidence type="ECO:0000256" key="2">
    <source>
        <dbReference type="ARBA" id="ARBA00006177"/>
    </source>
</evidence>
<feature type="non-terminal residue" evidence="14">
    <location>
        <position position="1"/>
    </location>
</feature>
<evidence type="ECO:0000256" key="3">
    <source>
        <dbReference type="ARBA" id="ARBA00022723"/>
    </source>
</evidence>
<evidence type="ECO:0000256" key="6">
    <source>
        <dbReference type="ARBA" id="ARBA00023015"/>
    </source>
</evidence>
<evidence type="ECO:0000256" key="10">
    <source>
        <dbReference type="ARBA" id="ARBA00023242"/>
    </source>
</evidence>
<dbReference type="EMBL" id="HACA01017978">
    <property type="protein sequence ID" value="CDW35339.1"/>
    <property type="molecule type" value="Transcribed_RNA"/>
</dbReference>
<evidence type="ECO:0000256" key="9">
    <source>
        <dbReference type="ARBA" id="ARBA00023163"/>
    </source>
</evidence>
<dbReference type="InterPro" id="IPR026516">
    <property type="entry name" value="THAP1/10"/>
</dbReference>
<keyword evidence="8 12" id="KW-0238">DNA-binding</keyword>
<keyword evidence="3" id="KW-0479">Metal-binding</keyword>
<feature type="domain" description="THAP-type" evidence="13">
    <location>
        <begin position="1"/>
        <end position="73"/>
    </location>
</feature>
<dbReference type="Pfam" id="PF05485">
    <property type="entry name" value="THAP"/>
    <property type="match status" value="1"/>
</dbReference>
<keyword evidence="6" id="KW-0805">Transcription regulation</keyword>
<dbReference type="GO" id="GO:0005654">
    <property type="term" value="C:nucleoplasm"/>
    <property type="evidence" value="ECO:0007669"/>
    <property type="project" value="UniProtKB-SubCell"/>
</dbReference>
<dbReference type="PANTHER" id="PTHR46600">
    <property type="entry name" value="THAP DOMAIN-CONTAINING"/>
    <property type="match status" value="1"/>
</dbReference>
<keyword evidence="9" id="KW-0804">Transcription</keyword>
<dbReference type="PANTHER" id="PTHR46600:SF1">
    <property type="entry name" value="THAP DOMAIN-CONTAINING PROTEIN 1"/>
    <property type="match status" value="1"/>
</dbReference>
<keyword evidence="5" id="KW-0862">Zinc</keyword>
<dbReference type="SUPFAM" id="SSF57716">
    <property type="entry name" value="Glucocorticoid receptor-like (DNA-binding domain)"/>
    <property type="match status" value="1"/>
</dbReference>
<evidence type="ECO:0000256" key="4">
    <source>
        <dbReference type="ARBA" id="ARBA00022771"/>
    </source>
</evidence>
<organism evidence="14">
    <name type="scientific">Lepeophtheirus salmonis</name>
    <name type="common">Salmon louse</name>
    <name type="synonym">Caligus salmonis</name>
    <dbReference type="NCBI Taxonomy" id="72036"/>
    <lineage>
        <taxon>Eukaryota</taxon>
        <taxon>Metazoa</taxon>
        <taxon>Ecdysozoa</taxon>
        <taxon>Arthropoda</taxon>
        <taxon>Crustacea</taxon>
        <taxon>Multicrustacea</taxon>
        <taxon>Hexanauplia</taxon>
        <taxon>Copepoda</taxon>
        <taxon>Siphonostomatoida</taxon>
        <taxon>Caligidae</taxon>
        <taxon>Lepeophtheirus</taxon>
    </lineage>
</organism>
<keyword evidence="10" id="KW-0539">Nucleus</keyword>
<evidence type="ECO:0000256" key="8">
    <source>
        <dbReference type="ARBA" id="ARBA00023125"/>
    </source>
</evidence>
<accession>A0A0K2UAU9</accession>
<dbReference type="GO" id="GO:0008270">
    <property type="term" value="F:zinc ion binding"/>
    <property type="evidence" value="ECO:0007669"/>
    <property type="project" value="UniProtKB-KW"/>
</dbReference>
<dbReference type="InterPro" id="IPR006612">
    <property type="entry name" value="THAP_Znf"/>
</dbReference>
<sequence length="73" mass="8346">KQGYDGITKDPDVSFHKLPTKDSKILTKWFRAIQRDTIYSTPTAHSRLCSLHFQVTDFITESLDQSCDKGQSL</sequence>
<dbReference type="InterPro" id="IPR038441">
    <property type="entry name" value="THAP_Znf_sf"/>
</dbReference>
<proteinExistence type="inferred from homology"/>
<evidence type="ECO:0000259" key="13">
    <source>
        <dbReference type="PROSITE" id="PS50950"/>
    </source>
</evidence>
<keyword evidence="11" id="KW-0131">Cell cycle</keyword>
<keyword evidence="7" id="KW-0175">Coiled coil</keyword>
<evidence type="ECO:0000256" key="1">
    <source>
        <dbReference type="ARBA" id="ARBA00004642"/>
    </source>
</evidence>
<evidence type="ECO:0000256" key="5">
    <source>
        <dbReference type="ARBA" id="ARBA00022833"/>
    </source>
</evidence>
<keyword evidence="4 12" id="KW-0863">Zinc-finger</keyword>
<comment type="similarity">
    <text evidence="2">Belongs to the THAP1 family.</text>
</comment>
<evidence type="ECO:0000313" key="14">
    <source>
        <dbReference type="EMBL" id="CDW35339.1"/>
    </source>
</evidence>
<dbReference type="GO" id="GO:0043565">
    <property type="term" value="F:sequence-specific DNA binding"/>
    <property type="evidence" value="ECO:0007669"/>
    <property type="project" value="InterPro"/>
</dbReference>
<comment type="subcellular location">
    <subcellularLocation>
        <location evidence="1">Nucleus</location>
        <location evidence="1">Nucleoplasm</location>
    </subcellularLocation>
</comment>
<name>A0A0K2UAU9_LEPSM</name>
<reference evidence="14" key="1">
    <citation type="submission" date="2014-05" db="EMBL/GenBank/DDBJ databases">
        <authorList>
            <person name="Chronopoulou M."/>
        </authorList>
    </citation>
    <scope>NUCLEOTIDE SEQUENCE</scope>
    <source>
        <tissue evidence="14">Whole organism</tissue>
    </source>
</reference>
<evidence type="ECO:0000256" key="12">
    <source>
        <dbReference type="PROSITE-ProRule" id="PRU00309"/>
    </source>
</evidence>
<dbReference type="PROSITE" id="PS50950">
    <property type="entry name" value="ZF_THAP"/>
    <property type="match status" value="1"/>
</dbReference>